<evidence type="ECO:0000313" key="1">
    <source>
        <dbReference type="EMBL" id="URD98873.1"/>
    </source>
</evidence>
<accession>A0A9E7FN51</accession>
<evidence type="ECO:0000313" key="2">
    <source>
        <dbReference type="Proteomes" id="UP001055439"/>
    </source>
</evidence>
<proteinExistence type="predicted"/>
<name>A0A9E7FN51_9LILI</name>
<sequence length="112" mass="13109">MCKRLKSESSTVLAETVLGSEVIDEVNVLFQKTGESNLFIHMPTLPTDRWLNRSFSGVTFLLHKKEEKDGLLWYHQNDVERGVIIAYRRRTKSMENNRLQRVQPRSILSCMR</sequence>
<organism evidence="1 2">
    <name type="scientific">Musa troglodytarum</name>
    <name type="common">fe'i banana</name>
    <dbReference type="NCBI Taxonomy" id="320322"/>
    <lineage>
        <taxon>Eukaryota</taxon>
        <taxon>Viridiplantae</taxon>
        <taxon>Streptophyta</taxon>
        <taxon>Embryophyta</taxon>
        <taxon>Tracheophyta</taxon>
        <taxon>Spermatophyta</taxon>
        <taxon>Magnoliopsida</taxon>
        <taxon>Liliopsida</taxon>
        <taxon>Zingiberales</taxon>
        <taxon>Musaceae</taxon>
        <taxon>Musa</taxon>
    </lineage>
</organism>
<keyword evidence="2" id="KW-1185">Reference proteome</keyword>
<dbReference type="AlphaFoldDB" id="A0A9E7FN51"/>
<gene>
    <name evidence="1" type="ORF">MUK42_25724</name>
</gene>
<reference evidence="1" key="1">
    <citation type="submission" date="2022-05" db="EMBL/GenBank/DDBJ databases">
        <title>The Musa troglodytarum L. genome provides insights into the mechanism of non-climacteric behaviour and enrichment of carotenoids.</title>
        <authorList>
            <person name="Wang J."/>
        </authorList>
    </citation>
    <scope>NUCLEOTIDE SEQUENCE</scope>
    <source>
        <tissue evidence="1">Leaf</tissue>
    </source>
</reference>
<protein>
    <submittedName>
        <fullName evidence="1">Uncharacterized protein</fullName>
    </submittedName>
</protein>
<dbReference type="EMBL" id="CP097506">
    <property type="protein sequence ID" value="URD98873.1"/>
    <property type="molecule type" value="Genomic_DNA"/>
</dbReference>
<dbReference type="Proteomes" id="UP001055439">
    <property type="component" value="Chromosome 4"/>
</dbReference>